<dbReference type="InterPro" id="IPR003959">
    <property type="entry name" value="ATPase_AAA_core"/>
</dbReference>
<reference evidence="11 12" key="1">
    <citation type="submission" date="2019-03" db="EMBL/GenBank/DDBJ databases">
        <title>Sequencing 25 genomes of Wallemia mellicola.</title>
        <authorList>
            <person name="Gostincar C."/>
        </authorList>
    </citation>
    <scope>NUCLEOTIDE SEQUENCE [LARGE SCALE GENOMIC DNA]</scope>
    <source>
        <strain evidence="11 12">EXF-1277</strain>
    </source>
</reference>
<organism evidence="11 12">
    <name type="scientific">Wallemia mellicola</name>
    <dbReference type="NCBI Taxonomy" id="1708541"/>
    <lineage>
        <taxon>Eukaryota</taxon>
        <taxon>Fungi</taxon>
        <taxon>Dikarya</taxon>
        <taxon>Basidiomycota</taxon>
        <taxon>Wallemiomycotina</taxon>
        <taxon>Wallemiomycetes</taxon>
        <taxon>Wallemiales</taxon>
        <taxon>Wallemiaceae</taxon>
        <taxon>Wallemia</taxon>
    </lineage>
</organism>
<proteinExistence type="inferred from homology"/>
<dbReference type="Gene3D" id="3.40.50.300">
    <property type="entry name" value="P-loop containing nucleotide triphosphate hydrolases"/>
    <property type="match status" value="1"/>
</dbReference>
<evidence type="ECO:0000259" key="10">
    <source>
        <dbReference type="SMART" id="SM00382"/>
    </source>
</evidence>
<comment type="similarity">
    <text evidence="8">Belongs to the activator 1 small subunits family. CTF18 subfamily.</text>
</comment>
<dbReference type="InterPro" id="IPR047854">
    <property type="entry name" value="RFC_lid"/>
</dbReference>
<keyword evidence="11" id="KW-0378">Hydrolase</keyword>
<keyword evidence="2" id="KW-0235">DNA replication</keyword>
<keyword evidence="6" id="KW-0539">Nucleus</keyword>
<dbReference type="PANTHER" id="PTHR46765:SF1">
    <property type="entry name" value="P-LOOP CONTAINING NUCLEOSIDE TRIPHOSPHATE HYDROLASES SUPERFAMILY PROTEIN"/>
    <property type="match status" value="1"/>
</dbReference>
<dbReference type="SUPFAM" id="SSF52540">
    <property type="entry name" value="P-loop containing nucleoside triphosphate hydrolases"/>
    <property type="match status" value="1"/>
</dbReference>
<dbReference type="GO" id="GO:0006260">
    <property type="term" value="P:DNA replication"/>
    <property type="evidence" value="ECO:0007669"/>
    <property type="project" value="UniProtKB-KW"/>
</dbReference>
<gene>
    <name evidence="11" type="ORF">E3Q03_03847</name>
</gene>
<evidence type="ECO:0000256" key="3">
    <source>
        <dbReference type="ARBA" id="ARBA00022741"/>
    </source>
</evidence>
<dbReference type="EMBL" id="SPRV01000063">
    <property type="protein sequence ID" value="TIC59421.1"/>
    <property type="molecule type" value="Genomic_DNA"/>
</dbReference>
<evidence type="ECO:0000256" key="8">
    <source>
        <dbReference type="ARBA" id="ARBA00043975"/>
    </source>
</evidence>
<dbReference type="PANTHER" id="PTHR46765">
    <property type="entry name" value="P-LOOP CONTAINING NUCLEOSIDE TRIPHOSPHATE HYDROLASES SUPERFAMILY PROTEIN"/>
    <property type="match status" value="1"/>
</dbReference>
<evidence type="ECO:0000256" key="1">
    <source>
        <dbReference type="ARBA" id="ARBA00004123"/>
    </source>
</evidence>
<feature type="region of interest" description="Disordered" evidence="9">
    <location>
        <begin position="1"/>
        <end position="72"/>
    </location>
</feature>
<evidence type="ECO:0000313" key="11">
    <source>
        <dbReference type="EMBL" id="TIC59421.1"/>
    </source>
</evidence>
<feature type="region of interest" description="Disordered" evidence="9">
    <location>
        <begin position="106"/>
        <end position="135"/>
    </location>
</feature>
<evidence type="ECO:0000256" key="4">
    <source>
        <dbReference type="ARBA" id="ARBA00022840"/>
    </source>
</evidence>
<dbReference type="GO" id="GO:0005634">
    <property type="term" value="C:nucleus"/>
    <property type="evidence" value="ECO:0007669"/>
    <property type="project" value="UniProtKB-SubCell"/>
</dbReference>
<sequence>MSVLRDNNDGGDSNAVLNPSNDTSPMKLSNNQDNENADIVPTFNLLEDDDEEMSEDPPVPKLTAPLSRSSQADDMAIEKQTTMTTTTPLEPSQERKHPSIRLAPVQATSTTGQPLTFGRRKKLDGFSGSKGVNRSSSCLETPVHKLITELNSLPSTSSVPTQKVASSDTRLWTDKYRPHKFTDLMGDDRLNRQVMSWLKEWDQCVFGKKTADSLYKRKRDAEPFAYRDPYNLGRPQERVMLISGPPGLGKTTLAYVIAKQAGYRVFEVNASDDRSARTVDEKLKSALDVNPITFDGKIDKRPTLVLIDEIDGATGEGSGGFVRQLINITNDHVPKKRKNGTTQPRLLLRPIICICNDLYAPSLRSLRPISRIVRYKPPSMLSTVTRLKDICGEEEMYADTKSLNALAEASGGDIRNCLNTLQFMKNNSMDIHQAITNNSKDTSRSVPSVMQQVFKLQKSKTASVQPTVQSIIECGEYDKISQSCFEGYLTARVNDSRWERYINAINALTDADIRTGINDDYTPYHLSKFHLQFANINNGHISAAGSKDYEVYLERTNNLEVAKSFKTSLPNELYRCYDLNNLVVELSPLLTQILSVNIKLTNAQVATEADRKTMQRAVDICVDLNLDLKLDKDEDNKPLIRMEPAIDSLTQLFTSSSLSTFSTKQLLSKEINNEKTRRKTAKVKSDKPSLNEKYAVDNLNPVVTVDDATPKDFFGRKVKLTTENSSETTLETAKEPTVAPHYKYFEGFSNAVRKPIKISQLL</sequence>
<evidence type="ECO:0000256" key="7">
    <source>
        <dbReference type="ARBA" id="ARBA00023306"/>
    </source>
</evidence>
<dbReference type="GO" id="GO:0003677">
    <property type="term" value="F:DNA binding"/>
    <property type="evidence" value="ECO:0007669"/>
    <property type="project" value="UniProtKB-KW"/>
</dbReference>
<dbReference type="SMART" id="SM00382">
    <property type="entry name" value="AAA"/>
    <property type="match status" value="1"/>
</dbReference>
<keyword evidence="7" id="KW-0131">Cell cycle</keyword>
<keyword evidence="4" id="KW-0067">ATP-binding</keyword>
<dbReference type="AlphaFoldDB" id="A0AB74K916"/>
<accession>A0AB74K916</accession>
<dbReference type="Gene3D" id="1.10.8.60">
    <property type="match status" value="1"/>
</dbReference>
<protein>
    <submittedName>
        <fullName evidence="11">P-loop containing nucleoside triphosphate hydrolase protein</fullName>
    </submittedName>
</protein>
<feature type="compositionally biased region" description="Acidic residues" evidence="9">
    <location>
        <begin position="46"/>
        <end position="55"/>
    </location>
</feature>
<dbReference type="CDD" id="cd00009">
    <property type="entry name" value="AAA"/>
    <property type="match status" value="1"/>
</dbReference>
<comment type="subcellular location">
    <subcellularLocation>
        <location evidence="1">Nucleus</location>
    </subcellularLocation>
</comment>
<evidence type="ECO:0000256" key="9">
    <source>
        <dbReference type="SAM" id="MobiDB-lite"/>
    </source>
</evidence>
<keyword evidence="3" id="KW-0547">Nucleotide-binding</keyword>
<feature type="domain" description="AAA+ ATPase" evidence="10">
    <location>
        <begin position="236"/>
        <end position="391"/>
    </location>
</feature>
<dbReference type="Proteomes" id="UP000305362">
    <property type="component" value="Unassembled WGS sequence"/>
</dbReference>
<dbReference type="InterPro" id="IPR027417">
    <property type="entry name" value="P-loop_NTPase"/>
</dbReference>
<evidence type="ECO:0000313" key="12">
    <source>
        <dbReference type="Proteomes" id="UP000305362"/>
    </source>
</evidence>
<comment type="caution">
    <text evidence="11">The sequence shown here is derived from an EMBL/GenBank/DDBJ whole genome shotgun (WGS) entry which is preliminary data.</text>
</comment>
<evidence type="ECO:0000256" key="5">
    <source>
        <dbReference type="ARBA" id="ARBA00023125"/>
    </source>
</evidence>
<evidence type="ECO:0000256" key="2">
    <source>
        <dbReference type="ARBA" id="ARBA00022705"/>
    </source>
</evidence>
<dbReference type="Pfam" id="PF00004">
    <property type="entry name" value="AAA"/>
    <property type="match status" value="1"/>
</dbReference>
<dbReference type="InterPro" id="IPR003593">
    <property type="entry name" value="AAA+_ATPase"/>
</dbReference>
<keyword evidence="5" id="KW-0238">DNA-binding</keyword>
<dbReference type="GO" id="GO:0005524">
    <property type="term" value="F:ATP binding"/>
    <property type="evidence" value="ECO:0007669"/>
    <property type="project" value="UniProtKB-KW"/>
</dbReference>
<dbReference type="InterPro" id="IPR053016">
    <property type="entry name" value="CTF18-RFC_complex"/>
</dbReference>
<dbReference type="GO" id="GO:0016887">
    <property type="term" value="F:ATP hydrolysis activity"/>
    <property type="evidence" value="ECO:0007669"/>
    <property type="project" value="InterPro"/>
</dbReference>
<dbReference type="CDD" id="cd18140">
    <property type="entry name" value="HLD_clamp_RFC"/>
    <property type="match status" value="1"/>
</dbReference>
<feature type="compositionally biased region" description="Polar residues" evidence="9">
    <location>
        <begin position="15"/>
        <end position="34"/>
    </location>
</feature>
<name>A0AB74K916_9BASI</name>
<evidence type="ECO:0000256" key="6">
    <source>
        <dbReference type="ARBA" id="ARBA00023242"/>
    </source>
</evidence>